<feature type="transmembrane region" description="Helical" evidence="13">
    <location>
        <begin position="12"/>
        <end position="33"/>
    </location>
</feature>
<proteinExistence type="inferred from homology"/>
<evidence type="ECO:0000256" key="1">
    <source>
        <dbReference type="ARBA" id="ARBA00004429"/>
    </source>
</evidence>
<comment type="subcellular location">
    <subcellularLocation>
        <location evidence="1">Cell inner membrane</location>
        <topology evidence="1">Multi-pass membrane protein</topology>
    </subcellularLocation>
</comment>
<dbReference type="GO" id="GO:0004888">
    <property type="term" value="F:transmembrane signaling receptor activity"/>
    <property type="evidence" value="ECO:0007669"/>
    <property type="project" value="InterPro"/>
</dbReference>
<evidence type="ECO:0000256" key="5">
    <source>
        <dbReference type="ARBA" id="ARBA00022519"/>
    </source>
</evidence>
<dbReference type="PANTHER" id="PTHR43531:SF14">
    <property type="entry name" value="METHYL-ACCEPTING CHEMOTAXIS PROTEIN I-RELATED"/>
    <property type="match status" value="1"/>
</dbReference>
<dbReference type="PROSITE" id="PS50111">
    <property type="entry name" value="CHEMOTAXIS_TRANSDUC_2"/>
    <property type="match status" value="1"/>
</dbReference>
<dbReference type="GO" id="GO:0007165">
    <property type="term" value="P:signal transduction"/>
    <property type="evidence" value="ECO:0007669"/>
    <property type="project" value="UniProtKB-KW"/>
</dbReference>
<evidence type="ECO:0000256" key="8">
    <source>
        <dbReference type="ARBA" id="ARBA00023136"/>
    </source>
</evidence>
<keyword evidence="2" id="KW-1003">Cell membrane</keyword>
<dbReference type="Pfam" id="PF00015">
    <property type="entry name" value="MCPsignal"/>
    <property type="match status" value="1"/>
</dbReference>
<dbReference type="Pfam" id="PF00672">
    <property type="entry name" value="HAMP"/>
    <property type="match status" value="1"/>
</dbReference>
<dbReference type="AlphaFoldDB" id="A0A370NC03"/>
<dbReference type="InterPro" id="IPR051310">
    <property type="entry name" value="MCP_chemotaxis"/>
</dbReference>
<dbReference type="EMBL" id="QHKS01000005">
    <property type="protein sequence ID" value="RDK03122.1"/>
    <property type="molecule type" value="Genomic_DNA"/>
</dbReference>
<feature type="region of interest" description="Disordered" evidence="12">
    <location>
        <begin position="314"/>
        <end position="334"/>
    </location>
</feature>
<feature type="transmembrane region" description="Helical" evidence="13">
    <location>
        <begin position="188"/>
        <end position="216"/>
    </location>
</feature>
<gene>
    <name evidence="16" type="ORF">DLM46_09535</name>
</gene>
<dbReference type="CDD" id="cd06225">
    <property type="entry name" value="HAMP"/>
    <property type="match status" value="1"/>
</dbReference>
<organism evidence="16 17">
    <name type="scientific">Paraburkholderia lacunae</name>
    <dbReference type="NCBI Taxonomy" id="2211104"/>
    <lineage>
        <taxon>Bacteria</taxon>
        <taxon>Pseudomonadati</taxon>
        <taxon>Pseudomonadota</taxon>
        <taxon>Betaproteobacteria</taxon>
        <taxon>Burkholderiales</taxon>
        <taxon>Burkholderiaceae</taxon>
        <taxon>Paraburkholderia</taxon>
    </lineage>
</organism>
<evidence type="ECO:0000256" key="6">
    <source>
        <dbReference type="ARBA" id="ARBA00022692"/>
    </source>
</evidence>
<dbReference type="GO" id="GO:0005886">
    <property type="term" value="C:plasma membrane"/>
    <property type="evidence" value="ECO:0007669"/>
    <property type="project" value="UniProtKB-SubCell"/>
</dbReference>
<evidence type="ECO:0000256" key="3">
    <source>
        <dbReference type="ARBA" id="ARBA00022481"/>
    </source>
</evidence>
<evidence type="ECO:0000256" key="13">
    <source>
        <dbReference type="SAM" id="Phobius"/>
    </source>
</evidence>
<evidence type="ECO:0000256" key="7">
    <source>
        <dbReference type="ARBA" id="ARBA00022989"/>
    </source>
</evidence>
<comment type="caution">
    <text evidence="16">The sequence shown here is derived from an EMBL/GenBank/DDBJ whole genome shotgun (WGS) entry which is preliminary data.</text>
</comment>
<dbReference type="SUPFAM" id="SSF58104">
    <property type="entry name" value="Methyl-accepting chemotaxis protein (MCP) signaling domain"/>
    <property type="match status" value="1"/>
</dbReference>
<evidence type="ECO:0000256" key="10">
    <source>
        <dbReference type="ARBA" id="ARBA00029447"/>
    </source>
</evidence>
<dbReference type="FunFam" id="1.10.287.950:FF:000001">
    <property type="entry name" value="Methyl-accepting chemotaxis sensory transducer"/>
    <property type="match status" value="1"/>
</dbReference>
<keyword evidence="8 13" id="KW-0472">Membrane</keyword>
<evidence type="ECO:0000313" key="17">
    <source>
        <dbReference type="Proteomes" id="UP000254875"/>
    </source>
</evidence>
<dbReference type="InterPro" id="IPR004089">
    <property type="entry name" value="MCPsignal_dom"/>
</dbReference>
<feature type="domain" description="HAMP" evidence="15">
    <location>
        <begin position="213"/>
        <end position="265"/>
    </location>
</feature>
<evidence type="ECO:0000256" key="9">
    <source>
        <dbReference type="ARBA" id="ARBA00023224"/>
    </source>
</evidence>
<reference evidence="17" key="1">
    <citation type="submission" date="2018-05" db="EMBL/GenBank/DDBJ databases">
        <authorList>
            <person name="Feng T."/>
        </authorList>
    </citation>
    <scope>NUCLEOTIDE SEQUENCE [LARGE SCALE GENOMIC DNA]</scope>
    <source>
        <strain evidence="17">S27</strain>
    </source>
</reference>
<keyword evidence="6 13" id="KW-0812">Transmembrane</keyword>
<dbReference type="InterPro" id="IPR003122">
    <property type="entry name" value="Tar_rcpt_lig-bd"/>
</dbReference>
<protein>
    <submittedName>
        <fullName evidence="16">Methyl-accepting chemotaxis protein</fullName>
    </submittedName>
</protein>
<dbReference type="PRINTS" id="PR00260">
    <property type="entry name" value="CHEMTRNSDUCR"/>
</dbReference>
<keyword evidence="17" id="KW-1185">Reference proteome</keyword>
<keyword evidence="7 13" id="KW-1133">Transmembrane helix</keyword>
<dbReference type="RefSeq" id="WP_115100517.1">
    <property type="nucleotide sequence ID" value="NZ_QHKS01000005.1"/>
</dbReference>
<evidence type="ECO:0000313" key="16">
    <source>
        <dbReference type="EMBL" id="RDK03122.1"/>
    </source>
</evidence>
<keyword evidence="9 11" id="KW-0807">Transducer</keyword>
<sequence length="528" mass="56694">MFKGLTIRAGLTLVIAVFVTILAVESIAGIGALKLGNDALREMYETDTSALLALKTSDALLQRARVSLDSYHALYGLGDPEPALLDAARLDIRESDRQFSSFLSLQSQYAESQPATQLKTQRRAVIDKAVLPELEALEHMNFGRFKELQGKETQASVDAYQRTMKENENAVINGQHTRYAQAQTRFRMMVAMLAGTALAALAIGIFARAMLVGIVVRPVAQIMEHLRRIASGNLSGEVLIQHRNEMGALLADLKTMQEALVQTVRSVRTSTESINCGAQEIASGSADLSRRTEHQAASLEVTAARMKQLTSTVKQNAENADKASRQASKASQTASAGGQVVDDVVRTMQGISVHSSKIAEIVGLIDSIAFQTNILALNAAVEAARAGELGRGFAVVASEVRSLAQRSAQAAKEIRQLIDGTVGKIAEGSALAERAGRTMTDVLSSVTSVSELMIEIYESAQEQSRGIEEVSKAVVQMDTTTQQNAALVEEASAAAQSLEQQAVLLSSAVATFKLDSDGHRRERVLDRG</sequence>
<evidence type="ECO:0000256" key="11">
    <source>
        <dbReference type="PROSITE-ProRule" id="PRU00284"/>
    </source>
</evidence>
<dbReference type="SMART" id="SM00304">
    <property type="entry name" value="HAMP"/>
    <property type="match status" value="1"/>
</dbReference>
<dbReference type="CDD" id="cd11386">
    <property type="entry name" value="MCP_signal"/>
    <property type="match status" value="1"/>
</dbReference>
<dbReference type="PANTHER" id="PTHR43531">
    <property type="entry name" value="PROTEIN ICFG"/>
    <property type="match status" value="1"/>
</dbReference>
<evidence type="ECO:0000259" key="15">
    <source>
        <dbReference type="PROSITE" id="PS50885"/>
    </source>
</evidence>
<feature type="compositionally biased region" description="Polar residues" evidence="12">
    <location>
        <begin position="325"/>
        <end position="334"/>
    </location>
</feature>
<dbReference type="GO" id="GO:0006935">
    <property type="term" value="P:chemotaxis"/>
    <property type="evidence" value="ECO:0007669"/>
    <property type="project" value="UniProtKB-KW"/>
</dbReference>
<keyword evidence="3" id="KW-0488">Methylation</keyword>
<keyword evidence="4" id="KW-0145">Chemotaxis</keyword>
<evidence type="ECO:0000256" key="2">
    <source>
        <dbReference type="ARBA" id="ARBA00022475"/>
    </source>
</evidence>
<evidence type="ECO:0000259" key="14">
    <source>
        <dbReference type="PROSITE" id="PS50111"/>
    </source>
</evidence>
<evidence type="ECO:0000256" key="4">
    <source>
        <dbReference type="ARBA" id="ARBA00022500"/>
    </source>
</evidence>
<dbReference type="InterPro" id="IPR003660">
    <property type="entry name" value="HAMP_dom"/>
</dbReference>
<dbReference type="SMART" id="SM00283">
    <property type="entry name" value="MA"/>
    <property type="match status" value="1"/>
</dbReference>
<dbReference type="Gene3D" id="1.10.287.950">
    <property type="entry name" value="Methyl-accepting chemotaxis protein"/>
    <property type="match status" value="1"/>
</dbReference>
<evidence type="ECO:0000256" key="12">
    <source>
        <dbReference type="SAM" id="MobiDB-lite"/>
    </source>
</evidence>
<dbReference type="Pfam" id="PF02203">
    <property type="entry name" value="TarH"/>
    <property type="match status" value="1"/>
</dbReference>
<keyword evidence="5" id="KW-0997">Cell inner membrane</keyword>
<comment type="similarity">
    <text evidence="10">Belongs to the methyl-accepting chemotaxis (MCP) protein family.</text>
</comment>
<feature type="domain" description="Methyl-accepting transducer" evidence="14">
    <location>
        <begin position="270"/>
        <end position="499"/>
    </location>
</feature>
<dbReference type="Proteomes" id="UP000254875">
    <property type="component" value="Unassembled WGS sequence"/>
</dbReference>
<accession>A0A370NC03</accession>
<dbReference type="InterPro" id="IPR004090">
    <property type="entry name" value="Chemotax_Me-accpt_rcpt"/>
</dbReference>
<name>A0A370NC03_9BURK</name>
<dbReference type="PROSITE" id="PS50885">
    <property type="entry name" value="HAMP"/>
    <property type="match status" value="1"/>
</dbReference>